<keyword evidence="4 6" id="KW-0808">Transferase</keyword>
<proteinExistence type="inferred from homology"/>
<evidence type="ECO:0000313" key="7">
    <source>
        <dbReference type="EMBL" id="OEJ64148.1"/>
    </source>
</evidence>
<dbReference type="EMBL" id="MCGG01000078">
    <property type="protein sequence ID" value="OEJ64148.1"/>
    <property type="molecule type" value="Genomic_DNA"/>
</dbReference>
<evidence type="ECO:0000256" key="5">
    <source>
        <dbReference type="ARBA" id="ARBA00022691"/>
    </source>
</evidence>
<name>A0A1E5Q3X9_9PROT</name>
<dbReference type="GO" id="GO:0005829">
    <property type="term" value="C:cytosol"/>
    <property type="evidence" value="ECO:0007669"/>
    <property type="project" value="TreeGrafter"/>
</dbReference>
<dbReference type="SUPFAM" id="SSF53335">
    <property type="entry name" value="S-adenosyl-L-methionine-dependent methyltransferases"/>
    <property type="match status" value="1"/>
</dbReference>
<dbReference type="InterPro" id="IPR029063">
    <property type="entry name" value="SAM-dependent_MTases_sf"/>
</dbReference>
<dbReference type="InterPro" id="IPR003682">
    <property type="entry name" value="rRNA_ssu_MeTfrase_G"/>
</dbReference>
<dbReference type="Gene3D" id="3.40.50.150">
    <property type="entry name" value="Vaccinia Virus protein VP39"/>
    <property type="match status" value="1"/>
</dbReference>
<dbReference type="Proteomes" id="UP000095347">
    <property type="component" value="Unassembled WGS sequence"/>
</dbReference>
<keyword evidence="8" id="KW-1185">Reference proteome</keyword>
<comment type="function">
    <text evidence="6">Specifically methylates the N7 position of guanine in position 527 of 16S rRNA.</text>
</comment>
<comment type="catalytic activity">
    <reaction evidence="6">
        <text>guanosine(527) in 16S rRNA + S-adenosyl-L-methionine = N(7)-methylguanosine(527) in 16S rRNA + S-adenosyl-L-homocysteine</text>
        <dbReference type="Rhea" id="RHEA:42732"/>
        <dbReference type="Rhea" id="RHEA-COMP:10209"/>
        <dbReference type="Rhea" id="RHEA-COMP:10210"/>
        <dbReference type="ChEBI" id="CHEBI:57856"/>
        <dbReference type="ChEBI" id="CHEBI:59789"/>
        <dbReference type="ChEBI" id="CHEBI:74269"/>
        <dbReference type="ChEBI" id="CHEBI:74480"/>
        <dbReference type="EC" id="2.1.1.170"/>
    </reaction>
</comment>
<feature type="binding site" evidence="6">
    <location>
        <begin position="120"/>
        <end position="121"/>
    </location>
    <ligand>
        <name>S-adenosyl-L-methionine</name>
        <dbReference type="ChEBI" id="CHEBI:59789"/>
    </ligand>
</feature>
<dbReference type="GO" id="GO:0070043">
    <property type="term" value="F:rRNA (guanine-N7-)-methyltransferase activity"/>
    <property type="evidence" value="ECO:0007669"/>
    <property type="project" value="UniProtKB-UniRule"/>
</dbReference>
<evidence type="ECO:0000256" key="4">
    <source>
        <dbReference type="ARBA" id="ARBA00022679"/>
    </source>
</evidence>
<dbReference type="OrthoDB" id="9808773at2"/>
<reference evidence="8" key="1">
    <citation type="submission" date="2016-07" db="EMBL/GenBank/DDBJ databases">
        <authorList>
            <person name="Florea S."/>
            <person name="Webb J.S."/>
            <person name="Jaromczyk J."/>
            <person name="Schardl C.L."/>
        </authorList>
    </citation>
    <scope>NUCLEOTIDE SEQUENCE [LARGE SCALE GENOMIC DNA]</scope>
    <source>
        <strain evidence="8">MV-1</strain>
    </source>
</reference>
<protein>
    <recommendedName>
        <fullName evidence="6">Ribosomal RNA small subunit methyltransferase G</fullName>
        <ecNumber evidence="6">2.1.1.170</ecNumber>
    </recommendedName>
    <alternativeName>
        <fullName evidence="6">16S rRNA 7-methylguanosine methyltransferase</fullName>
        <shortName evidence="6">16S rRNA m7G methyltransferase</shortName>
    </alternativeName>
</protein>
<evidence type="ECO:0000256" key="2">
    <source>
        <dbReference type="ARBA" id="ARBA00022552"/>
    </source>
</evidence>
<evidence type="ECO:0000313" key="8">
    <source>
        <dbReference type="Proteomes" id="UP000095347"/>
    </source>
</evidence>
<keyword evidence="1 6" id="KW-0963">Cytoplasm</keyword>
<dbReference type="HAMAP" id="MF_00074">
    <property type="entry name" value="16SrRNA_methyltr_G"/>
    <property type="match status" value="1"/>
</dbReference>
<gene>
    <name evidence="6" type="primary">rsmG</name>
    <name evidence="7" type="ORF">BEN30_01640</name>
</gene>
<dbReference type="STRING" id="28181.BEN30_01640"/>
<evidence type="ECO:0000256" key="1">
    <source>
        <dbReference type="ARBA" id="ARBA00022490"/>
    </source>
</evidence>
<feature type="binding site" evidence="6">
    <location>
        <position position="134"/>
    </location>
    <ligand>
        <name>S-adenosyl-L-methionine</name>
        <dbReference type="ChEBI" id="CHEBI:59789"/>
    </ligand>
</feature>
<keyword evidence="2 6" id="KW-0698">rRNA processing</keyword>
<sequence length="206" mass="22897">MSAADFQAQTEVSDDVLARLQIYADLLVKWQAKINLVGPDTIPELWQRHFLDSAQLAPFIGDHKKVVDFGSGAGFPGLVLAGLNPTLNVHLLESDQRKGVFLREVNRAMGCSATVHTARIEAVPSLGADVVTSRALAPLDKLLAFAEMHSLSTGIYLFLKGKRWSEELTNAEKDWKMRLLHHPSRTDPTGMILEISECIHRHEHLE</sequence>
<dbReference type="AlphaFoldDB" id="A0A1E5Q3X9"/>
<feature type="binding site" evidence="6">
    <location>
        <position position="70"/>
    </location>
    <ligand>
        <name>S-adenosyl-L-methionine</name>
        <dbReference type="ChEBI" id="CHEBI:59789"/>
    </ligand>
</feature>
<keyword evidence="3 6" id="KW-0489">Methyltransferase</keyword>
<comment type="caution">
    <text evidence="7">The sequence shown here is derived from an EMBL/GenBank/DDBJ whole genome shotgun (WGS) entry which is preliminary data.</text>
</comment>
<dbReference type="PANTHER" id="PTHR31760:SF0">
    <property type="entry name" value="S-ADENOSYL-L-METHIONINE-DEPENDENT METHYLTRANSFERASES SUPERFAMILY PROTEIN"/>
    <property type="match status" value="1"/>
</dbReference>
<evidence type="ECO:0000256" key="6">
    <source>
        <dbReference type="HAMAP-Rule" id="MF_00074"/>
    </source>
</evidence>
<keyword evidence="5 6" id="KW-0949">S-adenosyl-L-methionine</keyword>
<evidence type="ECO:0000256" key="3">
    <source>
        <dbReference type="ARBA" id="ARBA00022603"/>
    </source>
</evidence>
<dbReference type="PANTHER" id="PTHR31760">
    <property type="entry name" value="S-ADENOSYL-L-METHIONINE-DEPENDENT METHYLTRANSFERASES SUPERFAMILY PROTEIN"/>
    <property type="match status" value="1"/>
</dbReference>
<dbReference type="EC" id="2.1.1.170" evidence="6"/>
<accession>A0A1E5Q3X9</accession>
<comment type="caution">
    <text evidence="6">Lacks conserved residue(s) required for the propagation of feature annotation.</text>
</comment>
<comment type="subcellular location">
    <subcellularLocation>
        <location evidence="6">Cytoplasm</location>
    </subcellularLocation>
</comment>
<organism evidence="7 8">
    <name type="scientific">Magnetovibrio blakemorei</name>
    <dbReference type="NCBI Taxonomy" id="28181"/>
    <lineage>
        <taxon>Bacteria</taxon>
        <taxon>Pseudomonadati</taxon>
        <taxon>Pseudomonadota</taxon>
        <taxon>Alphaproteobacteria</taxon>
        <taxon>Rhodospirillales</taxon>
        <taxon>Magnetovibrionaceae</taxon>
        <taxon>Magnetovibrio</taxon>
    </lineage>
</organism>
<dbReference type="PIRSF" id="PIRSF003078">
    <property type="entry name" value="GidB"/>
    <property type="match status" value="1"/>
</dbReference>
<comment type="similarity">
    <text evidence="6">Belongs to the methyltransferase superfamily. RNA methyltransferase RsmG family.</text>
</comment>
<feature type="binding site" evidence="6">
    <location>
        <position position="75"/>
    </location>
    <ligand>
        <name>S-adenosyl-L-methionine</name>
        <dbReference type="ChEBI" id="CHEBI:59789"/>
    </ligand>
</feature>
<dbReference type="Pfam" id="PF02527">
    <property type="entry name" value="GidB"/>
    <property type="match status" value="1"/>
</dbReference>
<dbReference type="NCBIfam" id="TIGR00138">
    <property type="entry name" value="rsmG_gidB"/>
    <property type="match status" value="1"/>
</dbReference>